<evidence type="ECO:0000313" key="2">
    <source>
        <dbReference type="Proteomes" id="UP000620596"/>
    </source>
</evidence>
<accession>A0A916S5Y5</accession>
<reference evidence="1" key="2">
    <citation type="submission" date="2020-09" db="EMBL/GenBank/DDBJ databases">
        <authorList>
            <person name="Sun Q."/>
            <person name="Zhou Y."/>
        </authorList>
    </citation>
    <scope>NUCLEOTIDE SEQUENCE</scope>
    <source>
        <strain evidence="1">CGMCC 1.15322</strain>
    </source>
</reference>
<protein>
    <recommendedName>
        <fullName evidence="3">MmyB-like transcription regulator ligand binding domain-containing protein</fullName>
    </recommendedName>
</protein>
<dbReference type="EMBL" id="BMIG01000001">
    <property type="protein sequence ID" value="GGA86100.1"/>
    <property type="molecule type" value="Genomic_DNA"/>
</dbReference>
<comment type="caution">
    <text evidence="1">The sequence shown here is derived from an EMBL/GenBank/DDBJ whole genome shotgun (WGS) entry which is preliminary data.</text>
</comment>
<proteinExistence type="predicted"/>
<gene>
    <name evidence="1" type="ORF">GCM10011496_03390</name>
</gene>
<organism evidence="1 2">
    <name type="scientific">Polaromonas eurypsychrophila</name>
    <dbReference type="NCBI Taxonomy" id="1614635"/>
    <lineage>
        <taxon>Bacteria</taxon>
        <taxon>Pseudomonadati</taxon>
        <taxon>Pseudomonadota</taxon>
        <taxon>Betaproteobacteria</taxon>
        <taxon>Burkholderiales</taxon>
        <taxon>Comamonadaceae</taxon>
        <taxon>Polaromonas</taxon>
    </lineage>
</organism>
<keyword evidence="2" id="KW-1185">Reference proteome</keyword>
<dbReference type="Proteomes" id="UP000620596">
    <property type="component" value="Unassembled WGS sequence"/>
</dbReference>
<dbReference type="AlphaFoldDB" id="A0A916S5Y5"/>
<name>A0A916S5Y5_9BURK</name>
<sequence>MQELRAYPVPEGTDLQLDGEHAGIAMPFRFSTPGGVLSFISTITIFGTPTDVTLQELAMETFFPADEQTAQALRDLQSPG</sequence>
<evidence type="ECO:0008006" key="3">
    <source>
        <dbReference type="Google" id="ProtNLM"/>
    </source>
</evidence>
<evidence type="ECO:0000313" key="1">
    <source>
        <dbReference type="EMBL" id="GGA86100.1"/>
    </source>
</evidence>
<reference evidence="1" key="1">
    <citation type="journal article" date="2014" name="Int. J. Syst. Evol. Microbiol.">
        <title>Complete genome sequence of Corynebacterium casei LMG S-19264T (=DSM 44701T), isolated from a smear-ripened cheese.</title>
        <authorList>
            <consortium name="US DOE Joint Genome Institute (JGI-PGF)"/>
            <person name="Walter F."/>
            <person name="Albersmeier A."/>
            <person name="Kalinowski J."/>
            <person name="Ruckert C."/>
        </authorList>
    </citation>
    <scope>NUCLEOTIDE SEQUENCE</scope>
    <source>
        <strain evidence="1">CGMCC 1.15322</strain>
    </source>
</reference>